<evidence type="ECO:0000256" key="11">
    <source>
        <dbReference type="PROSITE-ProRule" id="PRU01379"/>
    </source>
</evidence>
<dbReference type="PRINTS" id="PR00765">
    <property type="entry name" value="CRBOXYPTASEA"/>
</dbReference>
<keyword evidence="6 12" id="KW-0732">Signal</keyword>
<accession>A0A821UA09</accession>
<feature type="chain" id="PRO_5032982955" description="Peptidase M14 domain-containing protein" evidence="12">
    <location>
        <begin position="19"/>
        <end position="428"/>
    </location>
</feature>
<dbReference type="GO" id="GO:0006508">
    <property type="term" value="P:proteolysis"/>
    <property type="evidence" value="ECO:0007669"/>
    <property type="project" value="UniProtKB-KW"/>
</dbReference>
<feature type="signal peptide" evidence="12">
    <location>
        <begin position="1"/>
        <end position="18"/>
    </location>
</feature>
<dbReference type="SUPFAM" id="SSF53187">
    <property type="entry name" value="Zn-dependent exopeptidases"/>
    <property type="match status" value="1"/>
</dbReference>
<evidence type="ECO:0000256" key="1">
    <source>
        <dbReference type="ARBA" id="ARBA00001947"/>
    </source>
</evidence>
<dbReference type="PANTHER" id="PTHR11705:SF140">
    <property type="entry name" value="FI02848P-RELATED"/>
    <property type="match status" value="1"/>
</dbReference>
<evidence type="ECO:0000256" key="10">
    <source>
        <dbReference type="ARBA" id="ARBA00023157"/>
    </source>
</evidence>
<dbReference type="Proteomes" id="UP000663880">
    <property type="component" value="Unassembled WGS sequence"/>
</dbReference>
<evidence type="ECO:0000313" key="15">
    <source>
        <dbReference type="Proteomes" id="UP000663880"/>
    </source>
</evidence>
<dbReference type="EMBL" id="CAJOBZ010000029">
    <property type="protein sequence ID" value="CAF4886279.1"/>
    <property type="molecule type" value="Genomic_DNA"/>
</dbReference>
<evidence type="ECO:0000313" key="14">
    <source>
        <dbReference type="EMBL" id="CAF4886279.1"/>
    </source>
</evidence>
<evidence type="ECO:0000259" key="13">
    <source>
        <dbReference type="PROSITE" id="PS52035"/>
    </source>
</evidence>
<keyword evidence="9" id="KW-0482">Metalloprotease</keyword>
<evidence type="ECO:0000256" key="9">
    <source>
        <dbReference type="ARBA" id="ARBA00023049"/>
    </source>
</evidence>
<evidence type="ECO:0000256" key="8">
    <source>
        <dbReference type="ARBA" id="ARBA00022833"/>
    </source>
</evidence>
<dbReference type="OrthoDB" id="3626597at2759"/>
<dbReference type="GO" id="GO:0008270">
    <property type="term" value="F:zinc ion binding"/>
    <property type="evidence" value="ECO:0007669"/>
    <property type="project" value="InterPro"/>
</dbReference>
<dbReference type="PROSITE" id="PS52035">
    <property type="entry name" value="PEPTIDASE_M14"/>
    <property type="match status" value="1"/>
</dbReference>
<dbReference type="Pfam" id="PF02244">
    <property type="entry name" value="Propep_M14"/>
    <property type="match status" value="1"/>
</dbReference>
<comment type="caution">
    <text evidence="14">The sequence shown here is derived from an EMBL/GenBank/DDBJ whole genome shotgun (WGS) entry which is preliminary data.</text>
</comment>
<evidence type="ECO:0000256" key="2">
    <source>
        <dbReference type="ARBA" id="ARBA00005988"/>
    </source>
</evidence>
<evidence type="ECO:0000256" key="3">
    <source>
        <dbReference type="ARBA" id="ARBA00022645"/>
    </source>
</evidence>
<evidence type="ECO:0000256" key="6">
    <source>
        <dbReference type="ARBA" id="ARBA00022729"/>
    </source>
</evidence>
<sequence>MGVKIFLLLFLNFGLVWCGKHDIYKGCSVYSVVLRNTDDLHTLYKLEVESNLDIWQHGLPGVREAVVMPTPENRDVFFEVMEKNGIGFFEKIHDVAQALEKNENDQLEKGTNRNNAVPFNKYPRYAEVDEYLERIARQYPDIVTLVNAGPSFEGRAVKYLKISTSNFTDPKKPIYFMDATIHAREWVTTPVALYSIHRLVEDLRTDERDLLEDIDWIILPIVNPDGYEYSHTNERLWRRTRSYRPEVNETCYGVDGNRNFDVNFNTLGISSDPCSNVYPGPEPFSEPETQYVRDILQDDRIQIYLNIHSHGNYILYGFGNASLPQNVLSLHQVGASMGASIDTKKLDKARFYAVGNSNLVLYGSSGSAQDYGQLVVPFSYTLELPGYEYSFEVPDDYIDQINVETWAGIVDSARLIKLFYAERINSES</sequence>
<keyword evidence="3" id="KW-0121">Carboxypeptidase</keyword>
<proteinExistence type="inferred from homology"/>
<dbReference type="SUPFAM" id="SSF54897">
    <property type="entry name" value="Protease propeptides/inhibitors"/>
    <property type="match status" value="1"/>
</dbReference>
<organism evidence="14 15">
    <name type="scientific">Pieris macdunnoughi</name>
    <dbReference type="NCBI Taxonomy" id="345717"/>
    <lineage>
        <taxon>Eukaryota</taxon>
        <taxon>Metazoa</taxon>
        <taxon>Ecdysozoa</taxon>
        <taxon>Arthropoda</taxon>
        <taxon>Hexapoda</taxon>
        <taxon>Insecta</taxon>
        <taxon>Pterygota</taxon>
        <taxon>Neoptera</taxon>
        <taxon>Endopterygota</taxon>
        <taxon>Lepidoptera</taxon>
        <taxon>Glossata</taxon>
        <taxon>Ditrysia</taxon>
        <taxon>Papilionoidea</taxon>
        <taxon>Pieridae</taxon>
        <taxon>Pierinae</taxon>
        <taxon>Pieris</taxon>
    </lineage>
</organism>
<dbReference type="GO" id="GO:0005615">
    <property type="term" value="C:extracellular space"/>
    <property type="evidence" value="ECO:0007669"/>
    <property type="project" value="TreeGrafter"/>
</dbReference>
<dbReference type="GO" id="GO:0004181">
    <property type="term" value="F:metallocarboxypeptidase activity"/>
    <property type="evidence" value="ECO:0007669"/>
    <property type="project" value="InterPro"/>
</dbReference>
<keyword evidence="15" id="KW-1185">Reference proteome</keyword>
<dbReference type="InterPro" id="IPR003146">
    <property type="entry name" value="M14A_act_pep"/>
</dbReference>
<evidence type="ECO:0000256" key="12">
    <source>
        <dbReference type="SAM" id="SignalP"/>
    </source>
</evidence>
<evidence type="ECO:0000256" key="5">
    <source>
        <dbReference type="ARBA" id="ARBA00022723"/>
    </source>
</evidence>
<dbReference type="Gene3D" id="3.30.70.340">
    <property type="entry name" value="Metallocarboxypeptidase-like"/>
    <property type="match status" value="1"/>
</dbReference>
<dbReference type="Gene3D" id="3.40.630.10">
    <property type="entry name" value="Zn peptidases"/>
    <property type="match status" value="1"/>
</dbReference>
<dbReference type="Pfam" id="PF00246">
    <property type="entry name" value="Peptidase_M14"/>
    <property type="match status" value="1"/>
</dbReference>
<keyword evidence="5" id="KW-0479">Metal-binding</keyword>
<keyword evidence="10" id="KW-1015">Disulfide bond</keyword>
<evidence type="ECO:0000256" key="7">
    <source>
        <dbReference type="ARBA" id="ARBA00022801"/>
    </source>
</evidence>
<feature type="domain" description="Peptidase M14" evidence="13">
    <location>
        <begin position="121"/>
        <end position="416"/>
    </location>
</feature>
<keyword evidence="7" id="KW-0378">Hydrolase</keyword>
<comment type="cofactor">
    <cofactor evidence="1">
        <name>Zn(2+)</name>
        <dbReference type="ChEBI" id="CHEBI:29105"/>
    </cofactor>
</comment>
<feature type="active site" description="Proton donor/acceptor" evidence="11">
    <location>
        <position position="383"/>
    </location>
</feature>
<evidence type="ECO:0000256" key="4">
    <source>
        <dbReference type="ARBA" id="ARBA00022670"/>
    </source>
</evidence>
<comment type="similarity">
    <text evidence="2 11">Belongs to the peptidase M14 family.</text>
</comment>
<dbReference type="InterPro" id="IPR000834">
    <property type="entry name" value="Peptidase_M14"/>
</dbReference>
<dbReference type="FunFam" id="3.40.630.10:FF:000084">
    <property type="entry name" value="Carboxypeptidase B2"/>
    <property type="match status" value="1"/>
</dbReference>
<protein>
    <recommendedName>
        <fullName evidence="13">Peptidase M14 domain-containing protein</fullName>
    </recommendedName>
</protein>
<dbReference type="AlphaFoldDB" id="A0A821UA09"/>
<reference evidence="14" key="1">
    <citation type="submission" date="2021-02" db="EMBL/GenBank/DDBJ databases">
        <authorList>
            <person name="Steward A R."/>
        </authorList>
    </citation>
    <scope>NUCLEOTIDE SEQUENCE</scope>
</reference>
<gene>
    <name evidence="14" type="ORF">PMACD_LOCUS10059</name>
</gene>
<dbReference type="InterPro" id="IPR036990">
    <property type="entry name" value="M14A-like_propep"/>
</dbReference>
<name>A0A821UA09_9NEOP</name>
<dbReference type="PANTHER" id="PTHR11705">
    <property type="entry name" value="PROTEASE FAMILY M14 CARBOXYPEPTIDASE A,B"/>
    <property type="match status" value="1"/>
</dbReference>
<keyword evidence="8" id="KW-0862">Zinc</keyword>
<dbReference type="SMART" id="SM00631">
    <property type="entry name" value="Zn_pept"/>
    <property type="match status" value="1"/>
</dbReference>
<keyword evidence="4" id="KW-0645">Protease</keyword>